<evidence type="ECO:0000256" key="1">
    <source>
        <dbReference type="ARBA" id="ARBA00004970"/>
    </source>
</evidence>
<comment type="catalytic activity">
    <reaction evidence="7 8">
        <text>L-histidinol phosphate + H2O = L-histidinol + phosphate</text>
        <dbReference type="Rhea" id="RHEA:14465"/>
        <dbReference type="ChEBI" id="CHEBI:15377"/>
        <dbReference type="ChEBI" id="CHEBI:43474"/>
        <dbReference type="ChEBI" id="CHEBI:57699"/>
        <dbReference type="ChEBI" id="CHEBI:57980"/>
        <dbReference type="EC" id="3.1.3.15"/>
    </reaction>
</comment>
<dbReference type="GO" id="GO:0004401">
    <property type="term" value="F:histidinol-phosphatase activity"/>
    <property type="evidence" value="ECO:0007669"/>
    <property type="project" value="UniProtKB-UniRule"/>
</dbReference>
<keyword evidence="6 8" id="KW-0368">Histidine biosynthesis</keyword>
<evidence type="ECO:0000313" key="10">
    <source>
        <dbReference type="EMBL" id="RKF59307.1"/>
    </source>
</evidence>
<keyword evidence="4 8" id="KW-0028">Amino-acid biosynthesis</keyword>
<name>A0A420HPH8_9PEZI</name>
<proteinExistence type="inferred from homology"/>
<evidence type="ECO:0000256" key="7">
    <source>
        <dbReference type="ARBA" id="ARBA00049158"/>
    </source>
</evidence>
<accession>A0A420HPH8</accession>
<dbReference type="SUPFAM" id="SSF89550">
    <property type="entry name" value="PHP domain-like"/>
    <property type="match status" value="1"/>
</dbReference>
<dbReference type="GO" id="GO:0000105">
    <property type="term" value="P:L-histidine biosynthetic process"/>
    <property type="evidence" value="ECO:0007669"/>
    <property type="project" value="UniProtKB-UniRule"/>
</dbReference>
<protein>
    <recommendedName>
        <fullName evidence="3 8">Histidinol-phosphatase</fullName>
        <shortName evidence="8">HolPase</shortName>
        <ecNumber evidence="3 8">3.1.3.15</ecNumber>
    </recommendedName>
</protein>
<dbReference type="OrthoDB" id="5957391at2759"/>
<dbReference type="Pfam" id="PF02811">
    <property type="entry name" value="PHP"/>
    <property type="match status" value="1"/>
</dbReference>
<sequence length="304" mass="34756">MALSMHSHSGQFCPGHAKDSLEECIKAAIVKNFQLFALTEHMPRDSHQDLYPEEILAKDTVSILYSRHSEYLMEAIHLRAKYGHQIKILIGFECEWIRPSYGPLIKQLAAEPAIDYFIGSVHHVHETPIDYDRDFYIQAREKAGGSDAQLFEDYFDAQYQMLMEVQPRVIGHFDLIRLLSDRRDLDLRDLEGVWTRILRNLRVIVERNALLEVNSSGLRKGLKEPYPMRCICEVFLTMGGKLTLSDDSHGIAQVGTCYPEAVGYIASLGTKEIWCLDRDNGAEDISFRSVLLQDVEASLTRKHN</sequence>
<gene>
    <name evidence="10" type="ORF">OnM2_061045</name>
</gene>
<dbReference type="EC" id="3.1.3.15" evidence="3 8"/>
<feature type="domain" description="PHP" evidence="9">
    <location>
        <begin position="5"/>
        <end position="216"/>
    </location>
</feature>
<evidence type="ECO:0000313" key="11">
    <source>
        <dbReference type="Proteomes" id="UP000286134"/>
    </source>
</evidence>
<keyword evidence="11" id="KW-1185">Reference proteome</keyword>
<organism evidence="10 11">
    <name type="scientific">Erysiphe neolycopersici</name>
    <dbReference type="NCBI Taxonomy" id="212602"/>
    <lineage>
        <taxon>Eukaryota</taxon>
        <taxon>Fungi</taxon>
        <taxon>Dikarya</taxon>
        <taxon>Ascomycota</taxon>
        <taxon>Pezizomycotina</taxon>
        <taxon>Leotiomycetes</taxon>
        <taxon>Erysiphales</taxon>
        <taxon>Erysiphaceae</taxon>
        <taxon>Erysiphe</taxon>
    </lineage>
</organism>
<evidence type="ECO:0000256" key="2">
    <source>
        <dbReference type="ARBA" id="ARBA00009152"/>
    </source>
</evidence>
<comment type="caution">
    <text evidence="10">The sequence shown here is derived from an EMBL/GenBank/DDBJ whole genome shotgun (WGS) entry which is preliminary data.</text>
</comment>
<dbReference type="Gene3D" id="3.20.20.140">
    <property type="entry name" value="Metal-dependent hydrolases"/>
    <property type="match status" value="1"/>
</dbReference>
<reference evidence="10 11" key="1">
    <citation type="journal article" date="2018" name="BMC Genomics">
        <title>Comparative genome analyses reveal sequence features reflecting distinct modes of host-adaptation between dicot and monocot powdery mildew.</title>
        <authorList>
            <person name="Wu Y."/>
            <person name="Ma X."/>
            <person name="Pan Z."/>
            <person name="Kale S.D."/>
            <person name="Song Y."/>
            <person name="King H."/>
            <person name="Zhang Q."/>
            <person name="Presley C."/>
            <person name="Deng X."/>
            <person name="Wei C.I."/>
            <person name="Xiao S."/>
        </authorList>
    </citation>
    <scope>NUCLEOTIDE SEQUENCE [LARGE SCALE GENOMIC DNA]</scope>
    <source>
        <strain evidence="10">UMSG2</strain>
    </source>
</reference>
<dbReference type="InterPro" id="IPR004013">
    <property type="entry name" value="PHP_dom"/>
</dbReference>
<evidence type="ECO:0000256" key="5">
    <source>
        <dbReference type="ARBA" id="ARBA00022801"/>
    </source>
</evidence>
<dbReference type="InterPro" id="IPR010140">
    <property type="entry name" value="Histidinol_P_phosphatase_HisJ"/>
</dbReference>
<evidence type="ECO:0000256" key="4">
    <source>
        <dbReference type="ARBA" id="ARBA00022605"/>
    </source>
</evidence>
<keyword evidence="5 8" id="KW-0378">Hydrolase</keyword>
<dbReference type="UniPathway" id="UPA00031">
    <property type="reaction ID" value="UER00013"/>
</dbReference>
<comment type="pathway">
    <text evidence="1 8">Amino-acid biosynthesis; L-histidine biosynthesis; L-histidine from 5-phospho-alpha-D-ribose 1-diphosphate: step 8/9.</text>
</comment>
<dbReference type="GO" id="GO:0005737">
    <property type="term" value="C:cytoplasm"/>
    <property type="evidence" value="ECO:0007669"/>
    <property type="project" value="TreeGrafter"/>
</dbReference>
<dbReference type="Proteomes" id="UP000286134">
    <property type="component" value="Unassembled WGS sequence"/>
</dbReference>
<dbReference type="InterPro" id="IPR016195">
    <property type="entry name" value="Pol/histidinol_Pase-like"/>
</dbReference>
<evidence type="ECO:0000256" key="6">
    <source>
        <dbReference type="ARBA" id="ARBA00023102"/>
    </source>
</evidence>
<comment type="similarity">
    <text evidence="2 8">Belongs to the PHP hydrolase family. HisK subfamily.</text>
</comment>
<dbReference type="PANTHER" id="PTHR21039:SF0">
    <property type="entry name" value="HISTIDINOL-PHOSPHATASE"/>
    <property type="match status" value="1"/>
</dbReference>
<dbReference type="CDD" id="cd12110">
    <property type="entry name" value="PHP_HisPPase_Hisj_like"/>
    <property type="match status" value="1"/>
</dbReference>
<dbReference type="EMBL" id="MCFK01006116">
    <property type="protein sequence ID" value="RKF59307.1"/>
    <property type="molecule type" value="Genomic_DNA"/>
</dbReference>
<evidence type="ECO:0000259" key="9">
    <source>
        <dbReference type="Pfam" id="PF02811"/>
    </source>
</evidence>
<evidence type="ECO:0000256" key="3">
    <source>
        <dbReference type="ARBA" id="ARBA00013085"/>
    </source>
</evidence>
<dbReference type="STRING" id="212602.A0A420HPH8"/>
<dbReference type="PANTHER" id="PTHR21039">
    <property type="entry name" value="HISTIDINOL PHOSPHATASE-RELATED"/>
    <property type="match status" value="1"/>
</dbReference>
<dbReference type="AlphaFoldDB" id="A0A420HPH8"/>
<evidence type="ECO:0000256" key="8">
    <source>
        <dbReference type="RuleBase" id="RU366003"/>
    </source>
</evidence>
<dbReference type="NCBIfam" id="TIGR01856">
    <property type="entry name" value="hisJ_fam"/>
    <property type="match status" value="1"/>
</dbReference>
<dbReference type="FunFam" id="3.20.20.140:FF:000059">
    <property type="entry name" value="Histidinol-phosphatase"/>
    <property type="match status" value="1"/>
</dbReference>